<protein>
    <submittedName>
        <fullName evidence="2">Uncharacterized protein</fullName>
    </submittedName>
</protein>
<accession>A0A0A9GDM0</accession>
<feature type="region of interest" description="Disordered" evidence="1">
    <location>
        <begin position="1"/>
        <end position="22"/>
    </location>
</feature>
<evidence type="ECO:0000256" key="1">
    <source>
        <dbReference type="SAM" id="MobiDB-lite"/>
    </source>
</evidence>
<evidence type="ECO:0000313" key="2">
    <source>
        <dbReference type="EMBL" id="JAE18783.1"/>
    </source>
</evidence>
<sequence>MPSQLIHRSPPEYHQATPEGIH</sequence>
<name>A0A0A9GDM0_ARUDO</name>
<dbReference type="AlphaFoldDB" id="A0A0A9GDM0"/>
<dbReference type="EMBL" id="GBRH01179113">
    <property type="protein sequence ID" value="JAE18783.1"/>
    <property type="molecule type" value="Transcribed_RNA"/>
</dbReference>
<reference evidence="2" key="1">
    <citation type="submission" date="2014-09" db="EMBL/GenBank/DDBJ databases">
        <authorList>
            <person name="Magalhaes I.L.F."/>
            <person name="Oliveira U."/>
            <person name="Santos F.R."/>
            <person name="Vidigal T.H.D.A."/>
            <person name="Brescovit A.D."/>
            <person name="Santos A.J."/>
        </authorList>
    </citation>
    <scope>NUCLEOTIDE SEQUENCE</scope>
    <source>
        <tissue evidence="2">Shoot tissue taken approximately 20 cm above the soil surface</tissue>
    </source>
</reference>
<reference evidence="2" key="2">
    <citation type="journal article" date="2015" name="Data Brief">
        <title>Shoot transcriptome of the giant reed, Arundo donax.</title>
        <authorList>
            <person name="Barrero R.A."/>
            <person name="Guerrero F.D."/>
            <person name="Moolhuijzen P."/>
            <person name="Goolsby J.A."/>
            <person name="Tidwell J."/>
            <person name="Bellgard S.E."/>
            <person name="Bellgard M.I."/>
        </authorList>
    </citation>
    <scope>NUCLEOTIDE SEQUENCE</scope>
    <source>
        <tissue evidence="2">Shoot tissue taken approximately 20 cm above the soil surface</tissue>
    </source>
</reference>
<organism evidence="2">
    <name type="scientific">Arundo donax</name>
    <name type="common">Giant reed</name>
    <name type="synonym">Donax arundinaceus</name>
    <dbReference type="NCBI Taxonomy" id="35708"/>
    <lineage>
        <taxon>Eukaryota</taxon>
        <taxon>Viridiplantae</taxon>
        <taxon>Streptophyta</taxon>
        <taxon>Embryophyta</taxon>
        <taxon>Tracheophyta</taxon>
        <taxon>Spermatophyta</taxon>
        <taxon>Magnoliopsida</taxon>
        <taxon>Liliopsida</taxon>
        <taxon>Poales</taxon>
        <taxon>Poaceae</taxon>
        <taxon>PACMAD clade</taxon>
        <taxon>Arundinoideae</taxon>
        <taxon>Arundineae</taxon>
        <taxon>Arundo</taxon>
    </lineage>
</organism>
<proteinExistence type="predicted"/>